<dbReference type="PANTHER" id="PTHR22809:SF11">
    <property type="entry name" value="TRNA N(3)-METHYLCYTIDINE METHYLTRANSFERASE METTL2"/>
    <property type="match status" value="1"/>
</dbReference>
<accession>A0AAN6C7C9</accession>
<keyword evidence="3 4" id="KW-0808">Transferase</keyword>
<feature type="compositionally biased region" description="Low complexity" evidence="5">
    <location>
        <begin position="41"/>
        <end position="52"/>
    </location>
</feature>
<evidence type="ECO:0000313" key="7">
    <source>
        <dbReference type="EMBL" id="KAF5244952.1"/>
    </source>
</evidence>
<feature type="region of interest" description="Disordered" evidence="5">
    <location>
        <begin position="328"/>
        <end position="350"/>
    </location>
</feature>
<dbReference type="PANTHER" id="PTHR22809">
    <property type="entry name" value="METHYLTRANSFERASE-RELATED"/>
    <property type="match status" value="1"/>
</dbReference>
<evidence type="ECO:0000313" key="8">
    <source>
        <dbReference type="Proteomes" id="UP000537989"/>
    </source>
</evidence>
<dbReference type="CDD" id="cd02440">
    <property type="entry name" value="AdoMet_MTases"/>
    <property type="match status" value="1"/>
</dbReference>
<dbReference type="GO" id="GO:0032259">
    <property type="term" value="P:methylation"/>
    <property type="evidence" value="ECO:0007669"/>
    <property type="project" value="UniProtKB-KW"/>
</dbReference>
<protein>
    <recommendedName>
        <fullName evidence="4">tRNA N(3)-methylcytidine methyltransferase</fullName>
        <ecNumber evidence="4">2.1.1.-</ecNumber>
    </recommendedName>
</protein>
<dbReference type="InterPro" id="IPR013217">
    <property type="entry name" value="Methyltransf_12"/>
</dbReference>
<evidence type="ECO:0000256" key="5">
    <source>
        <dbReference type="SAM" id="MobiDB-lite"/>
    </source>
</evidence>
<comment type="similarity">
    <text evidence="1 4">Belongs to the methyltransferase superfamily. METL family.</text>
</comment>
<gene>
    <name evidence="7" type="ORF">FAUST_2061</name>
</gene>
<dbReference type="InterPro" id="IPR026113">
    <property type="entry name" value="METTL2/6/8-like"/>
</dbReference>
<dbReference type="Proteomes" id="UP000537989">
    <property type="component" value="Unassembled WGS sequence"/>
</dbReference>
<organism evidence="7 8">
    <name type="scientific">Fusarium austroamericanum</name>
    <dbReference type="NCBI Taxonomy" id="282268"/>
    <lineage>
        <taxon>Eukaryota</taxon>
        <taxon>Fungi</taxon>
        <taxon>Dikarya</taxon>
        <taxon>Ascomycota</taxon>
        <taxon>Pezizomycotina</taxon>
        <taxon>Sordariomycetes</taxon>
        <taxon>Hypocreomycetidae</taxon>
        <taxon>Hypocreales</taxon>
        <taxon>Nectriaceae</taxon>
        <taxon>Fusarium</taxon>
    </lineage>
</organism>
<dbReference type="PIRSF" id="PIRSF037755">
    <property type="entry name" value="Mettl2_prd"/>
    <property type="match status" value="1"/>
</dbReference>
<dbReference type="Pfam" id="PF08242">
    <property type="entry name" value="Methyltransf_12"/>
    <property type="match status" value="1"/>
</dbReference>
<evidence type="ECO:0000259" key="6">
    <source>
        <dbReference type="Pfam" id="PF08242"/>
    </source>
</evidence>
<feature type="region of interest" description="Disordered" evidence="5">
    <location>
        <begin position="1"/>
        <end position="21"/>
    </location>
</feature>
<evidence type="ECO:0000256" key="3">
    <source>
        <dbReference type="ARBA" id="ARBA00022679"/>
    </source>
</evidence>
<comment type="function">
    <text evidence="4">S-adenosyl-L-methionine-dependent methyltransferase.</text>
</comment>
<evidence type="ECO:0000256" key="1">
    <source>
        <dbReference type="ARBA" id="ARBA00009725"/>
    </source>
</evidence>
<dbReference type="AlphaFoldDB" id="A0AAN6C7C9"/>
<proteinExistence type="inferred from homology"/>
<dbReference type="EC" id="2.1.1.-" evidence="4"/>
<dbReference type="GO" id="GO:0052735">
    <property type="term" value="F:tRNA (cytidine-3-)-methyltransferase activity"/>
    <property type="evidence" value="ECO:0007669"/>
    <property type="project" value="TreeGrafter"/>
</dbReference>
<sequence>MASSAPSGEAAASPTLESIPTPVQDMAALNVKDPVTEAVTEAIAPETEAAEVPPHRSHDPTNNLKRSDPFQFGSRYLSEGDDVFEFNAWDHVETDDAYKEYAEQQYAKQRQNPVSDFEKRKFSQDPARWWNLFYKNNAANFFKNRKWLQQEFPVLAEVTKEDAGPKVLLEIGAGAGNTAFPVLAENKNPQLKIHACDYSKTAVEVIRKNEAYNTDFIQADVWDVASDSLPPGLEEGSVDVAVLIFIFSALSPDQWAKAVDNVYRVLRPGGLVCFRDYGRGDLAQVRFRKGRYLDENFYIRGDGTRVYFFDKDQLSDIWTGNNANEETPAALEGGSDIPEGTDATQSTDAEEVPRFEVENLGVDRRLLVNRASKLKMYRCWLQGRFRKK</sequence>
<evidence type="ECO:0000256" key="4">
    <source>
        <dbReference type="PIRNR" id="PIRNR037755"/>
    </source>
</evidence>
<feature type="region of interest" description="Disordered" evidence="5">
    <location>
        <begin position="41"/>
        <end position="68"/>
    </location>
</feature>
<keyword evidence="2 4" id="KW-0489">Methyltransferase</keyword>
<feature type="domain" description="Methyltransferase type 12" evidence="6">
    <location>
        <begin position="169"/>
        <end position="271"/>
    </location>
</feature>
<keyword evidence="8" id="KW-1185">Reference proteome</keyword>
<reference evidence="7 8" key="1">
    <citation type="submission" date="2020-02" db="EMBL/GenBank/DDBJ databases">
        <title>Identification and distribution of gene clusters putatively required for synthesis of sphingolipid metabolism inhibitors in phylogenetically diverse species of the filamentous fungus Fusarium.</title>
        <authorList>
            <person name="Kim H.-S."/>
            <person name="Busman M."/>
            <person name="Brown D.W."/>
            <person name="Divon H."/>
            <person name="Uhlig S."/>
            <person name="Proctor R.H."/>
        </authorList>
    </citation>
    <scope>NUCLEOTIDE SEQUENCE [LARGE SCALE GENOMIC DNA]</scope>
    <source>
        <strain evidence="7 8">NRRL 2903</strain>
    </source>
</reference>
<feature type="compositionally biased region" description="Low complexity" evidence="5">
    <location>
        <begin position="1"/>
        <end position="14"/>
    </location>
</feature>
<dbReference type="Gene3D" id="3.40.50.150">
    <property type="entry name" value="Vaccinia Virus protein VP39"/>
    <property type="match status" value="1"/>
</dbReference>
<name>A0AAN6C7C9_FUSAU</name>
<evidence type="ECO:0000256" key="2">
    <source>
        <dbReference type="ARBA" id="ARBA00022603"/>
    </source>
</evidence>
<dbReference type="EMBL" id="JAAMOD010000044">
    <property type="protein sequence ID" value="KAF5244952.1"/>
    <property type="molecule type" value="Genomic_DNA"/>
</dbReference>
<dbReference type="SUPFAM" id="SSF53335">
    <property type="entry name" value="S-adenosyl-L-methionine-dependent methyltransferases"/>
    <property type="match status" value="1"/>
</dbReference>
<dbReference type="InterPro" id="IPR029063">
    <property type="entry name" value="SAM-dependent_MTases_sf"/>
</dbReference>
<comment type="caution">
    <text evidence="7">The sequence shown here is derived from an EMBL/GenBank/DDBJ whole genome shotgun (WGS) entry which is preliminary data.</text>
</comment>